<sequence>ISLQNLSAEFPEIYSRYEAFRCYHREKKRRHPTEPDEVAAAKIACPDVCESEVYTAAITSGLWPHLAVPGSDDSFKQMIEVSRLLSDYLGPDAAQDPASLLASSLRLRNLSLDFCHRNLTQWKLDHPPHRQSVEIRQALKRCARLHEF</sequence>
<dbReference type="WBParaSite" id="maker-uti_cns_0003530-snap-gene-0.7-mRNA-1">
    <property type="protein sequence ID" value="maker-uti_cns_0003530-snap-gene-0.7-mRNA-1"/>
    <property type="gene ID" value="maker-uti_cns_0003530-snap-gene-0.7"/>
</dbReference>
<proteinExistence type="predicted"/>
<name>A0A1I8GWY0_9PLAT</name>
<dbReference type="AlphaFoldDB" id="A0A1I8GWY0"/>
<reference evidence="2" key="1">
    <citation type="submission" date="2016-11" db="UniProtKB">
        <authorList>
            <consortium name="WormBaseParasite"/>
        </authorList>
    </citation>
    <scope>IDENTIFICATION</scope>
</reference>
<keyword evidence="1" id="KW-1185">Reference proteome</keyword>
<protein>
    <submittedName>
        <fullName evidence="2">Ankyrin repeat and LEM domain containing 1</fullName>
    </submittedName>
</protein>
<evidence type="ECO:0000313" key="2">
    <source>
        <dbReference type="WBParaSite" id="maker-uti_cns_0003530-snap-gene-0.7-mRNA-1"/>
    </source>
</evidence>
<dbReference type="Proteomes" id="UP000095280">
    <property type="component" value="Unplaced"/>
</dbReference>
<organism evidence="1 2">
    <name type="scientific">Macrostomum lignano</name>
    <dbReference type="NCBI Taxonomy" id="282301"/>
    <lineage>
        <taxon>Eukaryota</taxon>
        <taxon>Metazoa</taxon>
        <taxon>Spiralia</taxon>
        <taxon>Lophotrochozoa</taxon>
        <taxon>Platyhelminthes</taxon>
        <taxon>Rhabditophora</taxon>
        <taxon>Macrostomorpha</taxon>
        <taxon>Macrostomida</taxon>
        <taxon>Macrostomidae</taxon>
        <taxon>Macrostomum</taxon>
    </lineage>
</organism>
<accession>A0A1I8GWY0</accession>
<evidence type="ECO:0000313" key="1">
    <source>
        <dbReference type="Proteomes" id="UP000095280"/>
    </source>
</evidence>